<evidence type="ECO:0000313" key="2">
    <source>
        <dbReference type="EMBL" id="VFS48702.1"/>
    </source>
</evidence>
<dbReference type="Proteomes" id="UP000373449">
    <property type="component" value="Unassembled WGS sequence"/>
</dbReference>
<evidence type="ECO:0000313" key="3">
    <source>
        <dbReference type="Proteomes" id="UP000373449"/>
    </source>
</evidence>
<organism evidence="2 3">
    <name type="scientific">Budvicia aquatica</name>
    <dbReference type="NCBI Taxonomy" id="82979"/>
    <lineage>
        <taxon>Bacteria</taxon>
        <taxon>Pseudomonadati</taxon>
        <taxon>Pseudomonadota</taxon>
        <taxon>Gammaproteobacteria</taxon>
        <taxon>Enterobacterales</taxon>
        <taxon>Budviciaceae</taxon>
        <taxon>Budvicia</taxon>
    </lineage>
</organism>
<proteinExistence type="predicted"/>
<protein>
    <submittedName>
        <fullName evidence="2">Uncharacterized protein</fullName>
    </submittedName>
</protein>
<gene>
    <name evidence="2" type="ORF">NCTC12282_03333</name>
</gene>
<sequence length="108" mass="12059">MAIDAAICFTYNDASVFSSLKELMAELKTRGVMLVLAGRTTELDEWLVQNQIIRKDVNLLLVPDLYFAIRMIQSNNLQMEVKEQDSAMQSASDSAKDNIGGDRESKGQ</sequence>
<feature type="compositionally biased region" description="Basic and acidic residues" evidence="1">
    <location>
        <begin position="94"/>
        <end position="108"/>
    </location>
</feature>
<dbReference type="EMBL" id="CAADJA010000002">
    <property type="protein sequence ID" value="VFS48702.1"/>
    <property type="molecule type" value="Genomic_DNA"/>
</dbReference>
<dbReference type="AlphaFoldDB" id="A0A484ZJP4"/>
<name>A0A484ZJP4_9GAMM</name>
<reference evidence="2 3" key="1">
    <citation type="submission" date="2019-03" db="EMBL/GenBank/DDBJ databases">
        <authorList>
            <consortium name="Pathogen Informatics"/>
        </authorList>
    </citation>
    <scope>NUCLEOTIDE SEQUENCE [LARGE SCALE GENOMIC DNA]</scope>
    <source>
        <strain evidence="2 3">NCTC12282</strain>
    </source>
</reference>
<evidence type="ECO:0000256" key="1">
    <source>
        <dbReference type="SAM" id="MobiDB-lite"/>
    </source>
</evidence>
<feature type="region of interest" description="Disordered" evidence="1">
    <location>
        <begin position="82"/>
        <end position="108"/>
    </location>
</feature>
<accession>A0A484ZJP4</accession>